<organism evidence="2 3">
    <name type="scientific">Nonomuraea salmonea</name>
    <dbReference type="NCBI Taxonomy" id="46181"/>
    <lineage>
        <taxon>Bacteria</taxon>
        <taxon>Bacillati</taxon>
        <taxon>Actinomycetota</taxon>
        <taxon>Actinomycetes</taxon>
        <taxon>Streptosporangiales</taxon>
        <taxon>Streptosporangiaceae</taxon>
        <taxon>Nonomuraea</taxon>
    </lineage>
</organism>
<evidence type="ECO:0000313" key="3">
    <source>
        <dbReference type="Proteomes" id="UP001589568"/>
    </source>
</evidence>
<comment type="caution">
    <text evidence="2">The sequence shown here is derived from an EMBL/GenBank/DDBJ whole genome shotgun (WGS) entry which is preliminary data.</text>
</comment>
<dbReference type="InterPro" id="IPR021005">
    <property type="entry name" value="Znf_CGNR"/>
</dbReference>
<proteinExistence type="predicted"/>
<feature type="domain" description="Zinc finger CGNR" evidence="1">
    <location>
        <begin position="126"/>
        <end position="167"/>
    </location>
</feature>
<name>A0ABV5P676_9ACTN</name>
<gene>
    <name evidence="2" type="ORF">ACFFR3_49955</name>
</gene>
<keyword evidence="3" id="KW-1185">Reference proteome</keyword>
<accession>A0ABV5P676</accession>
<dbReference type="PANTHER" id="PTHR35525">
    <property type="entry name" value="BLL6575 PROTEIN"/>
    <property type="match status" value="1"/>
</dbReference>
<reference evidence="2 3" key="1">
    <citation type="submission" date="2024-09" db="EMBL/GenBank/DDBJ databases">
        <authorList>
            <person name="Sun Q."/>
            <person name="Mori K."/>
        </authorList>
    </citation>
    <scope>NUCLEOTIDE SEQUENCE [LARGE SCALE GENOMIC DNA]</scope>
    <source>
        <strain evidence="2 3">JCM 3324</strain>
    </source>
</reference>
<dbReference type="SUPFAM" id="SSF160904">
    <property type="entry name" value="Jann2411-like"/>
    <property type="match status" value="1"/>
</dbReference>
<dbReference type="Proteomes" id="UP001589568">
    <property type="component" value="Unassembled WGS sequence"/>
</dbReference>
<dbReference type="Pfam" id="PF11706">
    <property type="entry name" value="zf-CGNR"/>
    <property type="match status" value="1"/>
</dbReference>
<dbReference type="PANTHER" id="PTHR35525:SF3">
    <property type="entry name" value="BLL6575 PROTEIN"/>
    <property type="match status" value="1"/>
</dbReference>
<sequence length="174" mass="18589">MPAVPVLDVRHVVAFVNEYADPPREAAGEQETPYPHAYDLLAWPPGLALPATGGLVAAANAVFPVFAAARDGRALEELNALLRAVRPLPVAAPDGLRWTVGDAADLLPAALATCLLAWLMTHEQARLGTCHASRCVDVYTDASPAGQRRFCSATCLNRHKVAAYRKRASARKVT</sequence>
<evidence type="ECO:0000259" key="1">
    <source>
        <dbReference type="Pfam" id="PF11706"/>
    </source>
</evidence>
<protein>
    <submittedName>
        <fullName evidence="2">CGNR zinc finger domain-containing protein</fullName>
    </submittedName>
</protein>
<dbReference type="InterPro" id="IPR010852">
    <property type="entry name" value="ABATE"/>
</dbReference>
<dbReference type="EMBL" id="JBHMCF010000066">
    <property type="protein sequence ID" value="MFB9477676.1"/>
    <property type="molecule type" value="Genomic_DNA"/>
</dbReference>
<dbReference type="RefSeq" id="WP_379485496.1">
    <property type="nucleotide sequence ID" value="NZ_JBHMCF010000066.1"/>
</dbReference>
<dbReference type="InterPro" id="IPR023286">
    <property type="entry name" value="ABATE_dom_sf"/>
</dbReference>
<dbReference type="Gene3D" id="1.10.3300.10">
    <property type="entry name" value="Jann2411-like domain"/>
    <property type="match status" value="1"/>
</dbReference>
<evidence type="ECO:0000313" key="2">
    <source>
        <dbReference type="EMBL" id="MFB9477676.1"/>
    </source>
</evidence>